<dbReference type="InterPro" id="IPR012338">
    <property type="entry name" value="Beta-lactam/transpept-like"/>
</dbReference>
<feature type="domain" description="Peptidase S11 D-Ala-D-Ala carboxypeptidase A C-terminal" evidence="15">
    <location>
        <begin position="865"/>
        <end position="946"/>
    </location>
</feature>
<proteinExistence type="inferred from homology"/>
<dbReference type="Proteomes" id="UP001595839">
    <property type="component" value="Unassembled WGS sequence"/>
</dbReference>
<dbReference type="RefSeq" id="WP_381168416.1">
    <property type="nucleotide sequence ID" value="NZ_JBHSFK010000002.1"/>
</dbReference>
<feature type="compositionally biased region" description="Acidic residues" evidence="13">
    <location>
        <begin position="79"/>
        <end position="89"/>
    </location>
</feature>
<feature type="compositionally biased region" description="Gly residues" evidence="13">
    <location>
        <begin position="101"/>
        <end position="138"/>
    </location>
</feature>
<evidence type="ECO:0000256" key="8">
    <source>
        <dbReference type="ARBA" id="ARBA00022960"/>
    </source>
</evidence>
<comment type="similarity">
    <text evidence="2 12">Belongs to the peptidase S11 family.</text>
</comment>
<evidence type="ECO:0000256" key="1">
    <source>
        <dbReference type="ARBA" id="ARBA00004752"/>
    </source>
</evidence>
<evidence type="ECO:0000256" key="11">
    <source>
        <dbReference type="ARBA" id="ARBA00034000"/>
    </source>
</evidence>
<keyword evidence="4 16" id="KW-0121">Carboxypeptidase</keyword>
<organism evidence="16 17">
    <name type="scientific">Streptomyces vulcanius</name>
    <dbReference type="NCBI Taxonomy" id="1441876"/>
    <lineage>
        <taxon>Bacteria</taxon>
        <taxon>Bacillati</taxon>
        <taxon>Actinomycetota</taxon>
        <taxon>Actinomycetes</taxon>
        <taxon>Kitasatosporales</taxon>
        <taxon>Streptomycetaceae</taxon>
        <taxon>Streptomyces</taxon>
    </lineage>
</organism>
<reference evidence="17" key="1">
    <citation type="journal article" date="2019" name="Int. J. Syst. Evol. Microbiol.">
        <title>The Global Catalogue of Microorganisms (GCM) 10K type strain sequencing project: providing services to taxonomists for standard genome sequencing and annotation.</title>
        <authorList>
            <consortium name="The Broad Institute Genomics Platform"/>
            <consortium name="The Broad Institute Genome Sequencing Center for Infectious Disease"/>
            <person name="Wu L."/>
            <person name="Ma J."/>
        </authorList>
    </citation>
    <scope>NUCLEOTIDE SEQUENCE [LARGE SCALE GENOMIC DNA]</scope>
    <source>
        <strain evidence="17">CGMCC 4.7177</strain>
    </source>
</reference>
<feature type="compositionally biased region" description="Basic and acidic residues" evidence="13">
    <location>
        <begin position="407"/>
        <end position="425"/>
    </location>
</feature>
<comment type="catalytic activity">
    <reaction evidence="11">
        <text>Preferential cleavage: (Ac)2-L-Lys-D-Ala-|-D-Ala. Also transpeptidation of peptidyl-alanyl moieties that are N-acyl substituents of D-alanine.</text>
        <dbReference type="EC" id="3.4.16.4"/>
    </reaction>
</comment>
<keyword evidence="10" id="KW-0961">Cell wall biogenesis/degradation</keyword>
<evidence type="ECO:0000256" key="6">
    <source>
        <dbReference type="ARBA" id="ARBA00022729"/>
    </source>
</evidence>
<accession>A0ABV9AMQ3</accession>
<name>A0ABV9AMQ3_9ACTN</name>
<evidence type="ECO:0000256" key="12">
    <source>
        <dbReference type="RuleBase" id="RU004016"/>
    </source>
</evidence>
<protein>
    <recommendedName>
        <fullName evidence="3">serine-type D-Ala-D-Ala carboxypeptidase</fullName>
        <ecNumber evidence="3">3.4.16.4</ecNumber>
    </recommendedName>
</protein>
<dbReference type="PRINTS" id="PR00725">
    <property type="entry name" value="DADACBPTASE1"/>
</dbReference>
<feature type="compositionally biased region" description="Low complexity" evidence="13">
    <location>
        <begin position="1"/>
        <end position="12"/>
    </location>
</feature>
<feature type="compositionally biased region" description="Low complexity" evidence="13">
    <location>
        <begin position="90"/>
        <end position="100"/>
    </location>
</feature>
<evidence type="ECO:0000256" key="10">
    <source>
        <dbReference type="ARBA" id="ARBA00023316"/>
    </source>
</evidence>
<evidence type="ECO:0000256" key="7">
    <source>
        <dbReference type="ARBA" id="ARBA00022801"/>
    </source>
</evidence>
<evidence type="ECO:0000256" key="13">
    <source>
        <dbReference type="SAM" id="MobiDB-lite"/>
    </source>
</evidence>
<feature type="compositionally biased region" description="Low complexity" evidence="13">
    <location>
        <begin position="280"/>
        <end position="291"/>
    </location>
</feature>
<evidence type="ECO:0000313" key="16">
    <source>
        <dbReference type="EMBL" id="MFC4498806.1"/>
    </source>
</evidence>
<dbReference type="Gene3D" id="3.40.710.10">
    <property type="entry name" value="DD-peptidase/beta-lactamase superfamily"/>
    <property type="match status" value="1"/>
</dbReference>
<dbReference type="PANTHER" id="PTHR21581:SF33">
    <property type="entry name" value="D-ALANYL-D-ALANINE CARBOXYPEPTIDASE DACB"/>
    <property type="match status" value="1"/>
</dbReference>
<dbReference type="InterPro" id="IPR018044">
    <property type="entry name" value="Peptidase_S11"/>
</dbReference>
<keyword evidence="17" id="KW-1185">Reference proteome</keyword>
<dbReference type="Pfam" id="PF00768">
    <property type="entry name" value="Peptidase_S11"/>
    <property type="match status" value="1"/>
</dbReference>
<gene>
    <name evidence="16" type="ORF">ACFPIH_04610</name>
</gene>
<dbReference type="SUPFAM" id="SSF56601">
    <property type="entry name" value="beta-lactamase/transpeptidase-like"/>
    <property type="match status" value="1"/>
</dbReference>
<comment type="caution">
    <text evidence="16">The sequence shown here is derived from an EMBL/GenBank/DDBJ whole genome shotgun (WGS) entry which is preliminary data.</text>
</comment>
<feature type="compositionally biased region" description="Low complexity" evidence="13">
    <location>
        <begin position="375"/>
        <end position="405"/>
    </location>
</feature>
<dbReference type="GO" id="GO:0004180">
    <property type="term" value="F:carboxypeptidase activity"/>
    <property type="evidence" value="ECO:0007669"/>
    <property type="project" value="UniProtKB-KW"/>
</dbReference>
<dbReference type="InterPro" id="IPR001967">
    <property type="entry name" value="Peptidase_S11_N"/>
</dbReference>
<dbReference type="EC" id="3.4.16.4" evidence="3"/>
<keyword evidence="8" id="KW-0133">Cell shape</keyword>
<dbReference type="PANTHER" id="PTHR21581">
    <property type="entry name" value="D-ALANYL-D-ALANINE CARBOXYPEPTIDASE"/>
    <property type="match status" value="1"/>
</dbReference>
<feature type="compositionally biased region" description="Low complexity" evidence="13">
    <location>
        <begin position="204"/>
        <end position="213"/>
    </location>
</feature>
<dbReference type="Pfam" id="PF07943">
    <property type="entry name" value="PBP5_C"/>
    <property type="match status" value="1"/>
</dbReference>
<comment type="pathway">
    <text evidence="1">Cell wall biogenesis; peptidoglycan biosynthesis.</text>
</comment>
<evidence type="ECO:0000256" key="9">
    <source>
        <dbReference type="ARBA" id="ARBA00022984"/>
    </source>
</evidence>
<evidence type="ECO:0000259" key="15">
    <source>
        <dbReference type="Pfam" id="PF07943"/>
    </source>
</evidence>
<keyword evidence="9" id="KW-0573">Peptidoglycan synthesis</keyword>
<feature type="compositionally biased region" description="Basic and acidic residues" evidence="13">
    <location>
        <begin position="294"/>
        <end position="309"/>
    </location>
</feature>
<feature type="region of interest" description="Disordered" evidence="13">
    <location>
        <begin position="1"/>
        <end position="491"/>
    </location>
</feature>
<sequence length="958" mass="95230">MQNMQQMRMQQMEEASVAGESPDRSKQRESSAEPTSGSAGSVPKARELRDPRLAVTSESPSRGGVDTATRVFSVRELEIEPEADTETEEAAGGRTDAEGAQGDGDAGGAGSAGSGAGSGDAGGADGARGAGGRAGSGSGSRAEGESGSGSEPSATDAGGAGRAESGTDSGGEAGAVASGGSEDVKGAEEGAEGSSEGPGDHESGSGASHPSGGPEDGDGRLRAAAARSATSEDETPEPGADAGATDASARNPAAGKAGEDTDAADEDGTAPGAKQKPEADAGTGTKTEAGAGAEGDRSSEPEAGADAKDGAGGGSAAKAAPSGKAAAGAGAGAAAASDAPAGAEPEAGAGTDTGVGAGTGTDAEADPQPEAGARSGAKPGDAPGDAPAARASAKVAPKWASGADADSGDKGDEDGKGGEGDEHSSAGDAPSAEDSPVDQPTAVFKTPRPKPSVDQPTTMLKLGDVPKPKPTPAAEAEAEPTAEPAPAPEVERTSRFVALKPLDEPRQPKAAPPETTAYVPQVGPERTTQQPLPPKPPLDLLAELTNTPPPPPTVLRGLGRRVKIWTPLAILLAVVFAIAQAVRPLPATALELTAKDSYTFEGGKLTLPWPDEGQGAMDVNGIGNMDGFGDQKPVAIGSVAKAMTAYIVLKDHPLKAGAEGPSIPVDSTAEKEGGYDADGESTLNTVKAGDELTEKQALSAIMIPSANNIARLLARWDAGTEAAFIKRMNATAKELGMTNTTYTDASGLKETTVSTAADQVKLGNELVKIQALTDITKLPEWTDPSGQKWRNYNTLVPYNNAIGIKTGSTTAAGGNLLFAATKEAGGETVTVVGAILGQHKSPIIDTVNAVSKNALLAAQGAITSAKILKKGDVVGYVDDKMGGRTPVVVTKDVPAVGWAGLTVKLKFAADDVPHTAKAGTQVGTLTVGDGTSSAVKVPVALESDLTEPGFTDKLTRIG</sequence>
<evidence type="ECO:0000256" key="5">
    <source>
        <dbReference type="ARBA" id="ARBA00022670"/>
    </source>
</evidence>
<feature type="compositionally biased region" description="Low complexity" evidence="13">
    <location>
        <begin position="472"/>
        <end position="484"/>
    </location>
</feature>
<feature type="compositionally biased region" description="Basic and acidic residues" evidence="13">
    <location>
        <begin position="21"/>
        <end position="31"/>
    </location>
</feature>
<evidence type="ECO:0000256" key="4">
    <source>
        <dbReference type="ARBA" id="ARBA00022645"/>
    </source>
</evidence>
<feature type="domain" description="Peptidase S11 D-alanyl-D-alanine carboxypeptidase A N-terminal" evidence="14">
    <location>
        <begin position="632"/>
        <end position="832"/>
    </location>
</feature>
<keyword evidence="6" id="KW-0732">Signal</keyword>
<feature type="compositionally biased region" description="Low complexity" evidence="13">
    <location>
        <begin position="316"/>
        <end position="350"/>
    </location>
</feature>
<keyword evidence="5" id="KW-0645">Protease</keyword>
<evidence type="ECO:0000259" key="14">
    <source>
        <dbReference type="Pfam" id="PF00768"/>
    </source>
</evidence>
<evidence type="ECO:0000256" key="2">
    <source>
        <dbReference type="ARBA" id="ARBA00007164"/>
    </source>
</evidence>
<evidence type="ECO:0000256" key="3">
    <source>
        <dbReference type="ARBA" id="ARBA00012448"/>
    </source>
</evidence>
<keyword evidence="7" id="KW-0378">Hydrolase</keyword>
<dbReference type="EMBL" id="JBHSFK010000002">
    <property type="protein sequence ID" value="MFC4498806.1"/>
    <property type="molecule type" value="Genomic_DNA"/>
</dbReference>
<evidence type="ECO:0000313" key="17">
    <source>
        <dbReference type="Proteomes" id="UP001595839"/>
    </source>
</evidence>
<dbReference type="InterPro" id="IPR012907">
    <property type="entry name" value="Peptidase_S11_C"/>
</dbReference>